<evidence type="ECO:0000256" key="6">
    <source>
        <dbReference type="SAM" id="Phobius"/>
    </source>
</evidence>
<dbReference type="EMBL" id="JXXK01000001">
    <property type="protein sequence ID" value="KJF41393.1"/>
    <property type="molecule type" value="Genomic_DNA"/>
</dbReference>
<feature type="transmembrane region" description="Helical" evidence="6">
    <location>
        <begin position="6"/>
        <end position="27"/>
    </location>
</feature>
<dbReference type="Proteomes" id="UP000053433">
    <property type="component" value="Unassembled WGS sequence"/>
</dbReference>
<dbReference type="PRINTS" id="PR00173">
    <property type="entry name" value="EDTRNSPORT"/>
</dbReference>
<keyword evidence="4 6" id="KW-1133">Transmembrane helix</keyword>
<dbReference type="InterPro" id="IPR001851">
    <property type="entry name" value="ABC_transp_permease"/>
</dbReference>
<feature type="transmembrane region" description="Helical" evidence="6">
    <location>
        <begin position="179"/>
        <end position="199"/>
    </location>
</feature>
<dbReference type="PATRIC" id="fig|1550024.3.peg.179"/>
<sequence length="297" mass="30790">MGGIIAAIPGATAQGLVWGVMALGVYVTYKLLDIADLTVDSSLCTGGATSAVLILMGMHPLLSLVFAVFAGMLAGLVTGFLHTRLRIPAILAGILTQLGLYSINLRIMGKSSVALLRQPVVISLGNIPMALLIGVLVAAAVVAVMYWFFGTELGCAIRATGNNRKMVRAQGVNTDTMKIIGLVLSNGLVGLAGGLLAQYQGSANINMGRGAIVIGLASVIIGEVIFGARFNFAYQLGSIVAGSVIYQIVIAFVLQLGLSTEDLKLFSAVTVALALSVPALQKKFLKSKFTPVPAGKE</sequence>
<evidence type="ECO:0000313" key="12">
    <source>
        <dbReference type="Proteomes" id="UP000053433"/>
    </source>
</evidence>
<dbReference type="Pfam" id="PF02653">
    <property type="entry name" value="BPD_transp_2"/>
    <property type="match status" value="1"/>
</dbReference>
<comment type="caution">
    <text evidence="7">The sequence shown here is derived from an EMBL/GenBank/DDBJ whole genome shotgun (WGS) entry which is preliminary data.</text>
</comment>
<comment type="subcellular location">
    <subcellularLocation>
        <location evidence="1">Cell membrane</location>
        <topology evidence="1">Multi-pass membrane protein</topology>
    </subcellularLocation>
</comment>
<name>A0A0D8J6H5_9FIRM</name>
<feature type="transmembrane region" description="Helical" evidence="6">
    <location>
        <begin position="127"/>
        <end position="149"/>
    </location>
</feature>
<evidence type="ECO:0000256" key="4">
    <source>
        <dbReference type="ARBA" id="ARBA00022989"/>
    </source>
</evidence>
<feature type="transmembrane region" description="Helical" evidence="6">
    <location>
        <begin position="61"/>
        <end position="81"/>
    </location>
</feature>
<evidence type="ECO:0000256" key="3">
    <source>
        <dbReference type="ARBA" id="ARBA00022692"/>
    </source>
</evidence>
<feature type="transmembrane region" description="Helical" evidence="6">
    <location>
        <begin position="88"/>
        <end position="107"/>
    </location>
</feature>
<evidence type="ECO:0000313" key="13">
    <source>
        <dbReference type="Proteomes" id="UP000431913"/>
    </source>
</evidence>
<feature type="transmembrane region" description="Helical" evidence="6">
    <location>
        <begin position="239"/>
        <end position="257"/>
    </location>
</feature>
<dbReference type="EMBL" id="WMZR01000003">
    <property type="protein sequence ID" value="MTS50583.1"/>
    <property type="molecule type" value="Genomic_DNA"/>
</dbReference>
<accession>A0A0D8J6H5</accession>
<proteinExistence type="predicted"/>
<evidence type="ECO:0000313" key="8">
    <source>
        <dbReference type="EMBL" id="KUE77761.1"/>
    </source>
</evidence>
<dbReference type="RefSeq" id="WP_009325746.1">
    <property type="nucleotide sequence ID" value="NZ_CAOJUJ010000002.1"/>
</dbReference>
<reference evidence="10 14" key="3">
    <citation type="journal article" date="2019" name="Nat. Med.">
        <title>A library of human gut bacterial isolates paired with longitudinal multiomics data enables mechanistic microbiome research.</title>
        <authorList>
            <person name="Poyet M."/>
            <person name="Groussin M."/>
            <person name="Gibbons S.M."/>
            <person name="Avila-Pacheco J."/>
            <person name="Jiang X."/>
            <person name="Kearney S.M."/>
            <person name="Perrotta A.R."/>
            <person name="Berdy B."/>
            <person name="Zhao S."/>
            <person name="Lieberman T.D."/>
            <person name="Swanson P.K."/>
            <person name="Smith M."/>
            <person name="Roesemann S."/>
            <person name="Alexander J.E."/>
            <person name="Rich S.A."/>
            <person name="Livny J."/>
            <person name="Vlamakis H."/>
            <person name="Clish C."/>
            <person name="Bullock K."/>
            <person name="Deik A."/>
            <person name="Scott J."/>
            <person name="Pierce K.A."/>
            <person name="Xavier R.J."/>
            <person name="Alm E.J."/>
        </authorList>
    </citation>
    <scope>NUCLEOTIDE SEQUENCE [LARGE SCALE GENOMIC DNA]</scope>
    <source>
        <strain evidence="10 14">BIOML-A7</strain>
    </source>
</reference>
<feature type="transmembrane region" description="Helical" evidence="6">
    <location>
        <begin position="211"/>
        <end position="232"/>
    </location>
</feature>
<evidence type="ECO:0000313" key="7">
    <source>
        <dbReference type="EMBL" id="KJF41393.1"/>
    </source>
</evidence>
<dbReference type="GO" id="GO:0022857">
    <property type="term" value="F:transmembrane transporter activity"/>
    <property type="evidence" value="ECO:0007669"/>
    <property type="project" value="InterPro"/>
</dbReference>
<evidence type="ECO:0000256" key="5">
    <source>
        <dbReference type="ARBA" id="ARBA00023136"/>
    </source>
</evidence>
<gene>
    <name evidence="8" type="ORF">ASJ35_00255</name>
    <name evidence="9" type="ORF">FYJ76_02855</name>
    <name evidence="10" type="ORF">GMD52_03400</name>
    <name evidence="7" type="ORF">TQ39_00810</name>
</gene>
<evidence type="ECO:0000313" key="9">
    <source>
        <dbReference type="EMBL" id="MST90883.1"/>
    </source>
</evidence>
<reference evidence="9 13" key="4">
    <citation type="submission" date="2019-08" db="EMBL/GenBank/DDBJ databases">
        <title>In-depth cultivation of the pig gut microbiome towards novel bacterial diversity and tailored functional studies.</title>
        <authorList>
            <person name="Wylensek D."/>
            <person name="Hitch T.C.A."/>
            <person name="Clavel T."/>
        </authorList>
    </citation>
    <scope>NUCLEOTIDE SEQUENCE [LARGE SCALE GENOMIC DNA]</scope>
    <source>
        <strain evidence="9 13">WCA3-601-WT-6J</strain>
    </source>
</reference>
<dbReference type="GO" id="GO:0005886">
    <property type="term" value="C:plasma membrane"/>
    <property type="evidence" value="ECO:0007669"/>
    <property type="project" value="UniProtKB-SubCell"/>
</dbReference>
<dbReference type="EMBL" id="VUNJ01000002">
    <property type="protein sequence ID" value="MST90883.1"/>
    <property type="molecule type" value="Genomic_DNA"/>
</dbReference>
<keyword evidence="2" id="KW-1003">Cell membrane</keyword>
<dbReference type="PANTHER" id="PTHR32196">
    <property type="entry name" value="ABC TRANSPORTER PERMEASE PROTEIN YPHD-RELATED-RELATED"/>
    <property type="match status" value="1"/>
</dbReference>
<keyword evidence="5 6" id="KW-0472">Membrane</keyword>
<accession>A0A0W7TVA0</accession>
<dbReference type="CDD" id="cd06574">
    <property type="entry name" value="TM_PBP1_branched-chain-AA_like"/>
    <property type="match status" value="1"/>
</dbReference>
<dbReference type="GeneID" id="42855177"/>
<dbReference type="Proteomes" id="UP000449193">
    <property type="component" value="Unassembled WGS sequence"/>
</dbReference>
<organism evidence="7 11">
    <name type="scientific">Ruthenibacterium lactatiformans</name>
    <dbReference type="NCBI Taxonomy" id="1550024"/>
    <lineage>
        <taxon>Bacteria</taxon>
        <taxon>Bacillati</taxon>
        <taxon>Bacillota</taxon>
        <taxon>Clostridia</taxon>
        <taxon>Eubacteriales</taxon>
        <taxon>Oscillospiraceae</taxon>
        <taxon>Ruthenibacterium</taxon>
    </lineage>
</organism>
<evidence type="ECO:0000313" key="10">
    <source>
        <dbReference type="EMBL" id="MTS50583.1"/>
    </source>
</evidence>
<dbReference type="EMBL" id="LMUA01000001">
    <property type="protein sequence ID" value="KUE77761.1"/>
    <property type="molecule type" value="Genomic_DNA"/>
</dbReference>
<protein>
    <submittedName>
        <fullName evidence="7">ABC transporter permease</fullName>
    </submittedName>
</protein>
<evidence type="ECO:0000313" key="14">
    <source>
        <dbReference type="Proteomes" id="UP000449193"/>
    </source>
</evidence>
<keyword evidence="3 6" id="KW-0812">Transmembrane</keyword>
<dbReference type="AlphaFoldDB" id="A0A0D8J6H5"/>
<dbReference type="PANTHER" id="PTHR32196:SF69">
    <property type="entry name" value="BRANCHED-CHAIN AMINO ACID TRANSPORT SYSTEM, PERMEASE PROTEIN"/>
    <property type="match status" value="1"/>
</dbReference>
<evidence type="ECO:0000256" key="2">
    <source>
        <dbReference type="ARBA" id="ARBA00022475"/>
    </source>
</evidence>
<dbReference type="Proteomes" id="UP000431913">
    <property type="component" value="Unassembled WGS sequence"/>
</dbReference>
<dbReference type="Proteomes" id="UP000032483">
    <property type="component" value="Unassembled WGS sequence"/>
</dbReference>
<evidence type="ECO:0000256" key="1">
    <source>
        <dbReference type="ARBA" id="ARBA00004651"/>
    </source>
</evidence>
<reference evidence="7" key="1">
    <citation type="submission" date="2015-02" db="EMBL/GenBank/DDBJ databases">
        <title>A novel member of the family Ruminococcaceae isolated from human feces.</title>
        <authorList>
            <person name="Shkoporov A.N."/>
            <person name="Chaplin A.V."/>
            <person name="Motuzova O.V."/>
            <person name="Kafarskaia L.I."/>
            <person name="Khokhlova E.V."/>
            <person name="Efimov B.A."/>
        </authorList>
    </citation>
    <scope>NUCLEOTIDE SEQUENCE [LARGE SCALE GENOMIC DNA]</scope>
    <source>
        <strain evidence="7">585-1</strain>
    </source>
</reference>
<evidence type="ECO:0000313" key="11">
    <source>
        <dbReference type="Proteomes" id="UP000032483"/>
    </source>
</evidence>
<keyword evidence="11" id="KW-1185">Reference proteome</keyword>
<reference evidence="8 12" key="2">
    <citation type="submission" date="2015-10" db="EMBL/GenBank/DDBJ databases">
        <title>A novel member of the family Ruminococcaceae isolated from human faeces.</title>
        <authorList>
            <person name="Shkoporov A.N."/>
            <person name="Chaplin A.V."/>
            <person name="Motuzova O.V."/>
            <person name="Kafarskaia L.I."/>
            <person name="Efimov B.A."/>
        </authorList>
    </citation>
    <scope>NUCLEOTIDE SEQUENCE [LARGE SCALE GENOMIC DNA]</scope>
    <source>
        <strain evidence="8 12">668</strain>
    </source>
</reference>